<keyword evidence="5" id="KW-1185">Reference proteome</keyword>
<dbReference type="SMART" id="SM00448">
    <property type="entry name" value="REC"/>
    <property type="match status" value="1"/>
</dbReference>
<dbReference type="Proteomes" id="UP000184387">
    <property type="component" value="Unassembled WGS sequence"/>
</dbReference>
<dbReference type="PROSITE" id="PS50110">
    <property type="entry name" value="RESPONSE_REGULATORY"/>
    <property type="match status" value="1"/>
</dbReference>
<protein>
    <submittedName>
        <fullName evidence="4">Response regulator receiver domain-containing protein</fullName>
    </submittedName>
</protein>
<dbReference type="InterPro" id="IPR011006">
    <property type="entry name" value="CheY-like_superfamily"/>
</dbReference>
<name>A0A1M6E837_9PROT</name>
<dbReference type="Gene3D" id="3.40.50.2300">
    <property type="match status" value="1"/>
</dbReference>
<dbReference type="STRING" id="198092.SAMN02745194_01149"/>
<reference evidence="4 5" key="1">
    <citation type="submission" date="2016-11" db="EMBL/GenBank/DDBJ databases">
        <authorList>
            <person name="Jaros S."/>
            <person name="Januszkiewicz K."/>
            <person name="Wedrychowicz H."/>
        </authorList>
    </citation>
    <scope>NUCLEOTIDE SEQUENCE [LARGE SCALE GENOMIC DNA]</scope>
    <source>
        <strain evidence="4 5">DSM 14916</strain>
    </source>
</reference>
<evidence type="ECO:0000256" key="2">
    <source>
        <dbReference type="PROSITE-ProRule" id="PRU00169"/>
    </source>
</evidence>
<proteinExistence type="predicted"/>
<organism evidence="4 5">
    <name type="scientific">Muricoccus roseus</name>
    <dbReference type="NCBI Taxonomy" id="198092"/>
    <lineage>
        <taxon>Bacteria</taxon>
        <taxon>Pseudomonadati</taxon>
        <taxon>Pseudomonadota</taxon>
        <taxon>Alphaproteobacteria</taxon>
        <taxon>Acetobacterales</taxon>
        <taxon>Roseomonadaceae</taxon>
        <taxon>Muricoccus</taxon>
    </lineage>
</organism>
<evidence type="ECO:0000313" key="4">
    <source>
        <dbReference type="EMBL" id="SHI81656.1"/>
    </source>
</evidence>
<dbReference type="AlphaFoldDB" id="A0A1M6E837"/>
<dbReference type="RefSeq" id="WP_175562564.1">
    <property type="nucleotide sequence ID" value="NZ_FQZF01000005.1"/>
</dbReference>
<dbReference type="EMBL" id="FQZF01000005">
    <property type="protein sequence ID" value="SHI81656.1"/>
    <property type="molecule type" value="Genomic_DNA"/>
</dbReference>
<dbReference type="InterPro" id="IPR001789">
    <property type="entry name" value="Sig_transdc_resp-reg_receiver"/>
</dbReference>
<sequence>PRHILLVEDEAPLRRLAAVALERAGHRVTQAEDGNTALELIEDGLAPTAMVSDIAMPGMDGMALARAIRARRPHLPVILVSGYAEAALGQDMGRDNITFLPKPYRPAQLVEIVANLPATSESTCFPEP</sequence>
<accession>A0A1M6E837</accession>
<dbReference type="GO" id="GO:0000160">
    <property type="term" value="P:phosphorelay signal transduction system"/>
    <property type="evidence" value="ECO:0007669"/>
    <property type="project" value="InterPro"/>
</dbReference>
<feature type="domain" description="Response regulatory" evidence="3">
    <location>
        <begin position="3"/>
        <end position="117"/>
    </location>
</feature>
<keyword evidence="1 2" id="KW-0597">Phosphoprotein</keyword>
<gene>
    <name evidence="4" type="ORF">SAMN02745194_01149</name>
</gene>
<feature type="modified residue" description="4-aspartylphosphate" evidence="2">
    <location>
        <position position="53"/>
    </location>
</feature>
<dbReference type="PANTHER" id="PTHR44591:SF21">
    <property type="entry name" value="TWO-COMPONENT RESPONSE REGULATOR"/>
    <property type="match status" value="1"/>
</dbReference>
<dbReference type="Pfam" id="PF00072">
    <property type="entry name" value="Response_reg"/>
    <property type="match status" value="1"/>
</dbReference>
<dbReference type="PANTHER" id="PTHR44591">
    <property type="entry name" value="STRESS RESPONSE REGULATOR PROTEIN 1"/>
    <property type="match status" value="1"/>
</dbReference>
<evidence type="ECO:0000313" key="5">
    <source>
        <dbReference type="Proteomes" id="UP000184387"/>
    </source>
</evidence>
<evidence type="ECO:0000256" key="1">
    <source>
        <dbReference type="ARBA" id="ARBA00022553"/>
    </source>
</evidence>
<evidence type="ECO:0000259" key="3">
    <source>
        <dbReference type="PROSITE" id="PS50110"/>
    </source>
</evidence>
<dbReference type="InterPro" id="IPR050595">
    <property type="entry name" value="Bact_response_regulator"/>
</dbReference>
<dbReference type="SUPFAM" id="SSF52172">
    <property type="entry name" value="CheY-like"/>
    <property type="match status" value="1"/>
</dbReference>
<feature type="non-terminal residue" evidence="4">
    <location>
        <position position="1"/>
    </location>
</feature>